<evidence type="ECO:0000259" key="1">
    <source>
        <dbReference type="Pfam" id="PF20442"/>
    </source>
</evidence>
<dbReference type="NCBIfam" id="TIGR02688">
    <property type="entry name" value="BREX system Lon protease-like protein BrxL"/>
    <property type="match status" value="1"/>
</dbReference>
<dbReference type="STRING" id="887929.HMP0721_2428"/>
<name>E6MK92_9FIRM</name>
<dbReference type="Proteomes" id="UP000004754">
    <property type="component" value="Unassembled WGS sequence"/>
</dbReference>
<evidence type="ECO:0000313" key="2">
    <source>
        <dbReference type="EMBL" id="EFV00611.1"/>
    </source>
</evidence>
<comment type="caution">
    <text evidence="2">The sequence shown here is derived from an EMBL/GenBank/DDBJ whole genome shotgun (WGS) entry which is preliminary data.</text>
</comment>
<dbReference type="RefSeq" id="WP_006599849.1">
    <property type="nucleotide sequence ID" value="NZ_GL622359.1"/>
</dbReference>
<evidence type="ECO:0000313" key="3">
    <source>
        <dbReference type="Proteomes" id="UP000004754"/>
    </source>
</evidence>
<dbReference type="HOGENOM" id="CLU_023021_1_1_9"/>
<gene>
    <name evidence="2" type="ORF">HMP0721_2428</name>
</gene>
<dbReference type="InterPro" id="IPR014061">
    <property type="entry name" value="BrxL-like"/>
</dbReference>
<dbReference type="eggNOG" id="COG4930">
    <property type="taxonomic scope" value="Bacteria"/>
</dbReference>
<feature type="domain" description="BREX system Lon protease-like BrxL N-terminal" evidence="1">
    <location>
        <begin position="7"/>
        <end position="140"/>
    </location>
</feature>
<dbReference type="Pfam" id="PF20442">
    <property type="entry name" value="BrxL_N"/>
    <property type="match status" value="1"/>
</dbReference>
<accession>E6MK92</accession>
<dbReference type="EMBL" id="AEQN01000033">
    <property type="protein sequence ID" value="EFV00611.1"/>
    <property type="molecule type" value="Genomic_DNA"/>
</dbReference>
<dbReference type="InterPro" id="IPR046838">
    <property type="entry name" value="BrxL_N"/>
</dbReference>
<dbReference type="AlphaFoldDB" id="E6MK92"/>
<proteinExistence type="predicted"/>
<keyword evidence="3" id="KW-1185">Reference proteome</keyword>
<protein>
    <submittedName>
        <fullName evidence="2">TIGR02688 family protein</fullName>
    </submittedName>
</protein>
<dbReference type="OrthoDB" id="5297084at2"/>
<dbReference type="Pfam" id="PF13337">
    <property type="entry name" value="BrxL_ATPase"/>
    <property type="match status" value="1"/>
</dbReference>
<reference evidence="2 3" key="1">
    <citation type="submission" date="2010-12" db="EMBL/GenBank/DDBJ databases">
        <authorList>
            <person name="Muzny D."/>
            <person name="Qin X."/>
            <person name="Deng J."/>
            <person name="Jiang H."/>
            <person name="Liu Y."/>
            <person name="Qu J."/>
            <person name="Song X.-Z."/>
            <person name="Zhang L."/>
            <person name="Thornton R."/>
            <person name="Coyle M."/>
            <person name="Francisco L."/>
            <person name="Jackson L."/>
            <person name="Javaid M."/>
            <person name="Korchina V."/>
            <person name="Kovar C."/>
            <person name="Mata R."/>
            <person name="Mathew T."/>
            <person name="Ngo R."/>
            <person name="Nguyen L."/>
            <person name="Nguyen N."/>
            <person name="Okwuonu G."/>
            <person name="Ongeri F."/>
            <person name="Pham C."/>
            <person name="Simmons D."/>
            <person name="Wilczek-Boney K."/>
            <person name="Hale W."/>
            <person name="Jakkamsetti A."/>
            <person name="Pham P."/>
            <person name="Ruth R."/>
            <person name="San Lucas F."/>
            <person name="Warren J."/>
            <person name="Zhang J."/>
            <person name="Zhao Z."/>
            <person name="Zhou C."/>
            <person name="Zhu D."/>
            <person name="Lee S."/>
            <person name="Bess C."/>
            <person name="Blankenburg K."/>
            <person name="Forbes L."/>
            <person name="Fu Q."/>
            <person name="Gubbala S."/>
            <person name="Hirani K."/>
            <person name="Jayaseelan J.C."/>
            <person name="Lara F."/>
            <person name="Munidasa M."/>
            <person name="Palculict T."/>
            <person name="Patil S."/>
            <person name="Pu L.-L."/>
            <person name="Saada N."/>
            <person name="Tang L."/>
            <person name="Weissenberger G."/>
            <person name="Zhu Y."/>
            <person name="Hemphill L."/>
            <person name="Shang Y."/>
            <person name="Youmans B."/>
            <person name="Ayvaz T."/>
            <person name="Ross M."/>
            <person name="Santibanez J."/>
            <person name="Aqrawi P."/>
            <person name="Gross S."/>
            <person name="Joshi V."/>
            <person name="Fowler G."/>
            <person name="Nazareth L."/>
            <person name="Reid J."/>
            <person name="Worley K."/>
            <person name="Petrosino J."/>
            <person name="Highlander S."/>
            <person name="Gibbs R."/>
        </authorList>
    </citation>
    <scope>NUCLEOTIDE SEQUENCE [LARGE SCALE GENOMIC DNA]</scope>
    <source>
        <strain evidence="2 3">ATCC 23263</strain>
    </source>
</reference>
<sequence length="487" mass="56393">MSDKLRECFDEMVVYKDLGEMSFLKTLKLPSFLRDWVLKKFEDDDGQFDVEDLLDFVNTYMPRKEEWLSIKNRVSKEYERVKLLTRIDIDIDIKTGTVSFALPDYGLTNKETVIEDAVWDNLKDELVKSNEIWGVVELGYRPPDDSAKPKILGKIKLTDFTSFTPYNIDLDFYKDVRSEFSIKEWIDVLLGAMDYNPSGYEDEHEKLAMLQRLLPFLEKNLNIIELAPKGTGKSYVFGNISKFGLLVDGGTVSRPKMFYDKARRTTGFIVGHDYVAIDEVKKVQFTDVSQMQSIFQGYMESGKCNVDGFTVTSDAGVVFLGNIEQSNMDEYKNMLTELPSLFKESALVDRMHGFIKGWDIPPMKPELKISGWALNTEYFCSILHLLRDDISYRAIVDRLVQVSDGAYERHVEAVKRLTTAYLKLFFPDVRSAKDVDQHLFMQYCLRPAIKMRAIIQKQLEILDPDEYRKPAKQMPQFTLREISDEED</sequence>
<organism evidence="2 3">
    <name type="scientific">Pseudoramibacter alactolyticus ATCC 23263</name>
    <dbReference type="NCBI Taxonomy" id="887929"/>
    <lineage>
        <taxon>Bacteria</taxon>
        <taxon>Bacillati</taxon>
        <taxon>Bacillota</taxon>
        <taxon>Clostridia</taxon>
        <taxon>Eubacteriales</taxon>
        <taxon>Eubacteriaceae</taxon>
        <taxon>Pseudoramibacter</taxon>
    </lineage>
</organism>